<dbReference type="GO" id="GO:0012505">
    <property type="term" value="C:endomembrane system"/>
    <property type="evidence" value="ECO:0007669"/>
    <property type="project" value="TreeGrafter"/>
</dbReference>
<accession>A0A7T7RG27</accession>
<keyword evidence="7" id="KW-1185">Reference proteome</keyword>
<dbReference type="InterPro" id="IPR018119">
    <property type="entry name" value="Strictosidine_synth_cons-reg"/>
</dbReference>
<evidence type="ECO:0000256" key="4">
    <source>
        <dbReference type="SAM" id="MobiDB-lite"/>
    </source>
</evidence>
<dbReference type="EMBL" id="CP066831">
    <property type="protein sequence ID" value="QQM45358.1"/>
    <property type="molecule type" value="Genomic_DNA"/>
</dbReference>
<dbReference type="Pfam" id="PF20067">
    <property type="entry name" value="SSL_N"/>
    <property type="match status" value="1"/>
</dbReference>
<dbReference type="Proteomes" id="UP000595636">
    <property type="component" value="Chromosome"/>
</dbReference>
<keyword evidence="3" id="KW-0325">Glycoprotein</keyword>
<dbReference type="Pfam" id="PF03088">
    <property type="entry name" value="Str_synth"/>
    <property type="match status" value="1"/>
</dbReference>
<dbReference type="PANTHER" id="PTHR10426:SF88">
    <property type="entry name" value="ADIPOCYTE PLASMA MEMBRANE-ASSOCIATED PROTEIN HEMOMUCIN-RELATED"/>
    <property type="match status" value="1"/>
</dbReference>
<dbReference type="GO" id="GO:0016787">
    <property type="term" value="F:hydrolase activity"/>
    <property type="evidence" value="ECO:0007669"/>
    <property type="project" value="TreeGrafter"/>
</dbReference>
<evidence type="ECO:0000256" key="3">
    <source>
        <dbReference type="ARBA" id="ARBA00023180"/>
    </source>
</evidence>
<sequence>MTPRLSVTARTAGPGVLPPLRPIPLGGTGPEDVVVDHEGRVITGVADGRILRVRPRSPARVEQIARTGGRPLGLEVLPDGRLLVCDAERGLLRVTPETDSGTSAGSLPSSSAGRVEVLVDRVAGEPLTFCSNAAAAADGTVYFTASSRRFGLHEWLGDLMEQTATGRLLRLPPGGGEPEVLLDDLDFANGVVLAEDESWVAVAETGAYRLTRLWLSGPRAGQRDTLVENLPGFPDNLSRGADGTVWIALAGPRQRPLDWLRRAPASARRAAWRAARPLPIRPRPVARVLGIGPGGRVRHDLRRRRAGYRMVTSVCEHDGMLIMGSLLEKGIVVCELPGRA</sequence>
<dbReference type="Gene3D" id="2.120.10.30">
    <property type="entry name" value="TolB, C-terminal domain"/>
    <property type="match status" value="1"/>
</dbReference>
<dbReference type="RefSeq" id="WP_200400167.1">
    <property type="nucleotide sequence ID" value="NZ_CP066831.1"/>
</dbReference>
<dbReference type="SUPFAM" id="SSF63829">
    <property type="entry name" value="Calcium-dependent phosphotriesterase"/>
    <property type="match status" value="1"/>
</dbReference>
<name>A0A7T7RG27_9ACTN</name>
<dbReference type="AlphaFoldDB" id="A0A7T7RG27"/>
<feature type="domain" description="Strictosidine synthase conserved region" evidence="5">
    <location>
        <begin position="138"/>
        <end position="217"/>
    </location>
</feature>
<evidence type="ECO:0000259" key="5">
    <source>
        <dbReference type="Pfam" id="PF03088"/>
    </source>
</evidence>
<gene>
    <name evidence="6" type="ORF">JEQ17_42095</name>
</gene>
<evidence type="ECO:0000313" key="6">
    <source>
        <dbReference type="EMBL" id="QQM45358.1"/>
    </source>
</evidence>
<proteinExistence type="inferred from homology"/>
<organism evidence="6 7">
    <name type="scientific">Streptomyces liliifuscus</name>
    <dbReference type="NCBI Taxonomy" id="2797636"/>
    <lineage>
        <taxon>Bacteria</taxon>
        <taxon>Bacillati</taxon>
        <taxon>Actinomycetota</taxon>
        <taxon>Actinomycetes</taxon>
        <taxon>Kitasatosporales</taxon>
        <taxon>Streptomycetaceae</taxon>
        <taxon>Streptomyces</taxon>
    </lineage>
</organism>
<dbReference type="InterPro" id="IPR011042">
    <property type="entry name" value="6-blade_b-propeller_TolB-like"/>
</dbReference>
<evidence type="ECO:0000313" key="7">
    <source>
        <dbReference type="Proteomes" id="UP000595636"/>
    </source>
</evidence>
<evidence type="ECO:0000256" key="2">
    <source>
        <dbReference type="ARBA" id="ARBA00022553"/>
    </source>
</evidence>
<keyword evidence="2" id="KW-0597">Phosphoprotein</keyword>
<protein>
    <submittedName>
        <fullName evidence="6">SMP-30/gluconolactonase/LRE family protein</fullName>
    </submittedName>
</protein>
<feature type="region of interest" description="Disordered" evidence="4">
    <location>
        <begin position="1"/>
        <end position="23"/>
    </location>
</feature>
<evidence type="ECO:0000256" key="1">
    <source>
        <dbReference type="ARBA" id="ARBA00009191"/>
    </source>
</evidence>
<dbReference type="PANTHER" id="PTHR10426">
    <property type="entry name" value="STRICTOSIDINE SYNTHASE-RELATED"/>
    <property type="match status" value="1"/>
</dbReference>
<dbReference type="KEGG" id="slf:JEQ17_42095"/>
<comment type="similarity">
    <text evidence="1">Belongs to the strictosidine synthase family.</text>
</comment>
<reference evidence="6 7" key="1">
    <citation type="submission" date="2020-12" db="EMBL/GenBank/DDBJ databases">
        <title>A novel species.</title>
        <authorList>
            <person name="Li K."/>
        </authorList>
    </citation>
    <scope>NUCLEOTIDE SEQUENCE [LARGE SCALE GENOMIC DNA]</scope>
    <source>
        <strain evidence="6 7">ZYC-3</strain>
    </source>
</reference>